<evidence type="ECO:0000256" key="1">
    <source>
        <dbReference type="SAM" id="Phobius"/>
    </source>
</evidence>
<evidence type="ECO:0000313" key="3">
    <source>
        <dbReference type="Proteomes" id="UP000253517"/>
    </source>
</evidence>
<organism evidence="2 3">
    <name type="scientific">Schleiferia thermophila</name>
    <dbReference type="NCBI Taxonomy" id="884107"/>
    <lineage>
        <taxon>Bacteria</taxon>
        <taxon>Pseudomonadati</taxon>
        <taxon>Bacteroidota</taxon>
        <taxon>Flavobacteriia</taxon>
        <taxon>Flavobacteriales</taxon>
        <taxon>Schleiferiaceae</taxon>
        <taxon>Schleiferia</taxon>
    </lineage>
</organism>
<gene>
    <name evidence="2" type="ORF">DES35_10231</name>
</gene>
<dbReference type="EMBL" id="QPJS01000002">
    <property type="protein sequence ID" value="RCX03582.1"/>
    <property type="molecule type" value="Genomic_DNA"/>
</dbReference>
<dbReference type="Proteomes" id="UP000253517">
    <property type="component" value="Unassembled WGS sequence"/>
</dbReference>
<keyword evidence="1" id="KW-0472">Membrane</keyword>
<name>A0A369A2P9_9FLAO</name>
<evidence type="ECO:0000313" key="2">
    <source>
        <dbReference type="EMBL" id="RCX03582.1"/>
    </source>
</evidence>
<evidence type="ECO:0008006" key="4">
    <source>
        <dbReference type="Google" id="ProtNLM"/>
    </source>
</evidence>
<keyword evidence="1" id="KW-0812">Transmembrane</keyword>
<sequence>MQAFLTEMSIDNRNLIITLRYVLLFLISLIPLDFLLSQVPGRISSYFANHTMAIVSFILILILFILRIKYFYFEAEYEIIHLRQRPLMFDYMTLLNSYGYSRYEFPKRLLKDVYVENFLWFKTLVFVVETTGGKLKERTIDVTYISGKKLDEVLRIMRSIIQKNKMQ</sequence>
<protein>
    <recommendedName>
        <fullName evidence="4">DUF304 domain-containing protein</fullName>
    </recommendedName>
</protein>
<feature type="transmembrane region" description="Helical" evidence="1">
    <location>
        <begin position="21"/>
        <end position="40"/>
    </location>
</feature>
<keyword evidence="3" id="KW-1185">Reference proteome</keyword>
<proteinExistence type="predicted"/>
<comment type="caution">
    <text evidence="2">The sequence shown here is derived from an EMBL/GenBank/DDBJ whole genome shotgun (WGS) entry which is preliminary data.</text>
</comment>
<feature type="transmembrane region" description="Helical" evidence="1">
    <location>
        <begin position="46"/>
        <end position="66"/>
    </location>
</feature>
<keyword evidence="1" id="KW-1133">Transmembrane helix</keyword>
<accession>A0A369A2P9</accession>
<reference evidence="2 3" key="1">
    <citation type="submission" date="2018-07" db="EMBL/GenBank/DDBJ databases">
        <title>Genomic Encyclopedia of Type Strains, Phase IV (KMG-IV): sequencing the most valuable type-strain genomes for metagenomic binning, comparative biology and taxonomic classification.</title>
        <authorList>
            <person name="Goeker M."/>
        </authorList>
    </citation>
    <scope>NUCLEOTIDE SEQUENCE [LARGE SCALE GENOMIC DNA]</scope>
    <source>
        <strain evidence="2 3">DSM 21410</strain>
    </source>
</reference>
<dbReference type="AlphaFoldDB" id="A0A369A2P9"/>
<dbReference type="RefSeq" id="WP_147269341.1">
    <property type="nucleotide sequence ID" value="NZ_BHZF01000002.1"/>
</dbReference>